<evidence type="ECO:0000313" key="3">
    <source>
        <dbReference type="Proteomes" id="UP000786811"/>
    </source>
</evidence>
<gene>
    <name evidence="2" type="primary">bv6-3</name>
    <name evidence="1" type="ORF">HICCMSTLAB_LOCUS6126</name>
</gene>
<dbReference type="EMBL" id="HF586473">
    <property type="protein sequence ID" value="CCQ71177.1"/>
    <property type="molecule type" value="Genomic_DNA"/>
</dbReference>
<keyword evidence="3" id="KW-1185">Reference proteome</keyword>
<organism evidence="2">
    <name type="scientific">Cotesia congregata</name>
    <name type="common">Parasitoid wasp</name>
    <name type="synonym">Apanteles congregatus</name>
    <dbReference type="NCBI Taxonomy" id="51543"/>
    <lineage>
        <taxon>Eukaryota</taxon>
        <taxon>Metazoa</taxon>
        <taxon>Ecdysozoa</taxon>
        <taxon>Arthropoda</taxon>
        <taxon>Hexapoda</taxon>
        <taxon>Insecta</taxon>
        <taxon>Pterygota</taxon>
        <taxon>Neoptera</taxon>
        <taxon>Endopterygota</taxon>
        <taxon>Hymenoptera</taxon>
        <taxon>Apocrita</taxon>
        <taxon>Ichneumonoidea</taxon>
        <taxon>Braconidae</taxon>
        <taxon>Microgastrinae</taxon>
        <taxon>Cotesia</taxon>
    </lineage>
</organism>
<proteinExistence type="predicted"/>
<reference evidence="1" key="2">
    <citation type="submission" date="2021-04" db="EMBL/GenBank/DDBJ databases">
        <authorList>
            <person name="Chebbi M.A.C M."/>
        </authorList>
    </citation>
    <scope>NUCLEOTIDE SEQUENCE</scope>
</reference>
<dbReference type="AlphaFoldDB" id="S6D9J8"/>
<dbReference type="Proteomes" id="UP000786811">
    <property type="component" value="Unassembled WGS sequence"/>
</dbReference>
<evidence type="ECO:0000313" key="2">
    <source>
        <dbReference type="EMBL" id="CCQ71177.1"/>
    </source>
</evidence>
<protein>
    <submittedName>
        <fullName evidence="1">Cc_bv6.3_29.8</fullName>
    </submittedName>
</protein>
<sequence length="97" mass="11663">MSKYKCLVPYEWHNYYQSSIIEVILKKEITCDHISKKVTGIAIKVNSVTAHLNYWRDFVWMKRDKDKNSWPHKNEYFGLYMHCDCSYCEHSLPGQKI</sequence>
<dbReference type="OrthoDB" id="7676208at2759"/>
<reference evidence="2" key="1">
    <citation type="journal article" date="2013" name="Philos. Trans. R. Soc. Lond., B, Biol. Sci.">
        <title>Functional endogenous viral elements in the genome of the parasitoid wasp Cotesia congregata: insights into the evolutionary dynamics of bracoviruses.</title>
        <authorList>
            <person name="Bezier A."/>
            <person name="Louis F."/>
            <person name="Jancek S."/>
            <person name="Periquet G."/>
            <person name="Theze J."/>
            <person name="Gyapay G."/>
            <person name="Musset K."/>
            <person name="Lesobre J."/>
            <person name="Lenoble P."/>
            <person name="Dupuy C."/>
            <person name="Gundersen-Rindal D."/>
            <person name="Herniou E.A.Drezen.J.M."/>
        </authorList>
    </citation>
    <scope>NUCLEOTIDE SEQUENCE</scope>
</reference>
<name>S6D9J8_COTCN</name>
<evidence type="ECO:0000313" key="1">
    <source>
        <dbReference type="EMBL" id="CAG5092412.1"/>
    </source>
</evidence>
<dbReference type="EMBL" id="CAJNRD030001120">
    <property type="protein sequence ID" value="CAG5092412.1"/>
    <property type="molecule type" value="Genomic_DNA"/>
</dbReference>
<accession>S6D9J8</accession>